<name>A0A6B9VAB3_ARAHY</name>
<accession>A0A6B9VAB3</accession>
<evidence type="ECO:0000256" key="1">
    <source>
        <dbReference type="ARBA" id="ARBA00008506"/>
    </source>
</evidence>
<keyword evidence="4" id="KW-1015">Disulfide bond</keyword>
<feature type="signal peptide" evidence="5">
    <location>
        <begin position="1"/>
        <end position="17"/>
    </location>
</feature>
<evidence type="ECO:0000256" key="2">
    <source>
        <dbReference type="ARBA" id="ARBA00022690"/>
    </source>
</evidence>
<dbReference type="GO" id="GO:0004867">
    <property type="term" value="F:serine-type endopeptidase inhibitor activity"/>
    <property type="evidence" value="ECO:0007669"/>
    <property type="project" value="UniProtKB-KW"/>
</dbReference>
<dbReference type="InterPro" id="IPR000877">
    <property type="entry name" value="Prot_inh_BBI"/>
</dbReference>
<keyword evidence="3" id="KW-0722">Serine protease inhibitor</keyword>
<comment type="similarity">
    <text evidence="1">Belongs to the Bowman-Birk serine protease inhibitor family.</text>
</comment>
<dbReference type="GO" id="GO:0005576">
    <property type="term" value="C:extracellular region"/>
    <property type="evidence" value="ECO:0007669"/>
    <property type="project" value="InterPro"/>
</dbReference>
<sequence length="86" mass="9758">MFVKAIVFVFLINMGFSETIEVSNYGCCKECTCTPLQPVFGNTCWCEDVTKSCHPACRSCICKDSNPFQCRCEDTKLYSCYLPRCP</sequence>
<keyword evidence="5" id="KW-0732">Signal</keyword>
<dbReference type="SUPFAM" id="SSF57247">
    <property type="entry name" value="Bowman-Birk inhibitor, BBI"/>
    <property type="match status" value="1"/>
</dbReference>
<evidence type="ECO:0000313" key="8">
    <source>
        <dbReference type="Proteomes" id="UP000464620"/>
    </source>
</evidence>
<evidence type="ECO:0000256" key="5">
    <source>
        <dbReference type="SAM" id="SignalP"/>
    </source>
</evidence>
<dbReference type="AlphaFoldDB" id="A0A6B9VAB3"/>
<dbReference type="Proteomes" id="UP000464620">
    <property type="component" value="Chromosome B09"/>
</dbReference>
<feature type="domain" description="Bowman-Birk serine protease inhibitors family" evidence="6">
    <location>
        <begin position="27"/>
        <end position="85"/>
    </location>
</feature>
<keyword evidence="2" id="KW-0646">Protease inhibitor</keyword>
<feature type="chain" id="PRO_5025390592" evidence="5">
    <location>
        <begin position="18"/>
        <end position="86"/>
    </location>
</feature>
<gene>
    <name evidence="7" type="ORF">DS421_19g657320</name>
</gene>
<organism evidence="7 8">
    <name type="scientific">Arachis hypogaea</name>
    <name type="common">Peanut</name>
    <dbReference type="NCBI Taxonomy" id="3818"/>
    <lineage>
        <taxon>Eukaryota</taxon>
        <taxon>Viridiplantae</taxon>
        <taxon>Streptophyta</taxon>
        <taxon>Embryophyta</taxon>
        <taxon>Tracheophyta</taxon>
        <taxon>Spermatophyta</taxon>
        <taxon>Magnoliopsida</taxon>
        <taxon>eudicotyledons</taxon>
        <taxon>Gunneridae</taxon>
        <taxon>Pentapetalae</taxon>
        <taxon>rosids</taxon>
        <taxon>fabids</taxon>
        <taxon>Fabales</taxon>
        <taxon>Fabaceae</taxon>
        <taxon>Papilionoideae</taxon>
        <taxon>50 kb inversion clade</taxon>
        <taxon>dalbergioids sensu lato</taxon>
        <taxon>Dalbergieae</taxon>
        <taxon>Pterocarpus clade</taxon>
        <taxon>Arachis</taxon>
    </lineage>
</organism>
<evidence type="ECO:0000259" key="6">
    <source>
        <dbReference type="SMART" id="SM00269"/>
    </source>
</evidence>
<evidence type="ECO:0000313" key="7">
    <source>
        <dbReference type="EMBL" id="QHN77955.1"/>
    </source>
</evidence>
<dbReference type="SMART" id="SM00269">
    <property type="entry name" value="BowB"/>
    <property type="match status" value="1"/>
</dbReference>
<dbReference type="EMBL" id="CP031001">
    <property type="protein sequence ID" value="QHN77955.1"/>
    <property type="molecule type" value="Genomic_DNA"/>
</dbReference>
<dbReference type="CDD" id="cd00023">
    <property type="entry name" value="BBI"/>
    <property type="match status" value="1"/>
</dbReference>
<evidence type="ECO:0000256" key="4">
    <source>
        <dbReference type="ARBA" id="ARBA00023157"/>
    </source>
</evidence>
<dbReference type="InterPro" id="IPR035995">
    <property type="entry name" value="Bowman-Birk_prot_inh"/>
</dbReference>
<dbReference type="Gene3D" id="2.10.69.10">
    <property type="entry name" value="Cysteine Protease (Bromelain) Inhibitor, subunit H"/>
    <property type="match status" value="1"/>
</dbReference>
<reference evidence="7 8" key="1">
    <citation type="submission" date="2020-01" db="EMBL/GenBank/DDBJ databases">
        <title>Genome sequence of Arachis hypogaea, cultivar Shitouqi.</title>
        <authorList>
            <person name="Zhuang W."/>
            <person name="Chen H."/>
            <person name="Varshney R."/>
            <person name="Wang D."/>
            <person name="Ming R."/>
        </authorList>
    </citation>
    <scope>NUCLEOTIDE SEQUENCE [LARGE SCALE GENOMIC DNA]</scope>
    <source>
        <tissue evidence="7">Young leaf</tissue>
    </source>
</reference>
<evidence type="ECO:0000256" key="3">
    <source>
        <dbReference type="ARBA" id="ARBA00022900"/>
    </source>
</evidence>
<protein>
    <submittedName>
        <fullName evidence="7">Bowman-Birk type proteinase inhibitor</fullName>
    </submittedName>
</protein>
<proteinExistence type="inferred from homology"/>